<evidence type="ECO:0000313" key="1">
    <source>
        <dbReference type="EMBL" id="KAG1554605.1"/>
    </source>
</evidence>
<reference evidence="1 2" key="1">
    <citation type="journal article" date="2020" name="Microb. Genom.">
        <title>Genetic diversity of clinical and environmental Mucorales isolates obtained from an investigation of mucormycosis cases among solid organ transplant recipients.</title>
        <authorList>
            <person name="Nguyen M.H."/>
            <person name="Kaul D."/>
            <person name="Muto C."/>
            <person name="Cheng S.J."/>
            <person name="Richter R.A."/>
            <person name="Bruno V.M."/>
            <person name="Liu G."/>
            <person name="Beyhan S."/>
            <person name="Sundermann A.J."/>
            <person name="Mounaud S."/>
            <person name="Pasculle A.W."/>
            <person name="Nierman W.C."/>
            <person name="Driscoll E."/>
            <person name="Cumbie R."/>
            <person name="Clancy C.J."/>
            <person name="Dupont C.L."/>
        </authorList>
    </citation>
    <scope>NUCLEOTIDE SEQUENCE [LARGE SCALE GENOMIC DNA]</scope>
    <source>
        <strain evidence="1 2">GL24</strain>
    </source>
</reference>
<evidence type="ECO:0000313" key="2">
    <source>
        <dbReference type="Proteomes" id="UP000740926"/>
    </source>
</evidence>
<organism evidence="1 2">
    <name type="scientific">Rhizopus delemar</name>
    <dbReference type="NCBI Taxonomy" id="936053"/>
    <lineage>
        <taxon>Eukaryota</taxon>
        <taxon>Fungi</taxon>
        <taxon>Fungi incertae sedis</taxon>
        <taxon>Mucoromycota</taxon>
        <taxon>Mucoromycotina</taxon>
        <taxon>Mucoromycetes</taxon>
        <taxon>Mucorales</taxon>
        <taxon>Mucorineae</taxon>
        <taxon>Rhizopodaceae</taxon>
        <taxon>Rhizopus</taxon>
    </lineage>
</organism>
<comment type="caution">
    <text evidence="1">The sequence shown here is derived from an EMBL/GenBank/DDBJ whole genome shotgun (WGS) entry which is preliminary data.</text>
</comment>
<gene>
    <name evidence="1" type="ORF">G6F50_012971</name>
</gene>
<accession>A0A9P7CH72</accession>
<dbReference type="AlphaFoldDB" id="A0A9P7CH72"/>
<name>A0A9P7CH72_9FUNG</name>
<dbReference type="EMBL" id="JAANIU010004598">
    <property type="protein sequence ID" value="KAG1554605.1"/>
    <property type="molecule type" value="Genomic_DNA"/>
</dbReference>
<proteinExistence type="predicted"/>
<protein>
    <submittedName>
        <fullName evidence="1">Uncharacterized protein</fullName>
    </submittedName>
</protein>
<dbReference type="Proteomes" id="UP000740926">
    <property type="component" value="Unassembled WGS sequence"/>
</dbReference>
<keyword evidence="2" id="KW-1185">Reference proteome</keyword>
<sequence>MRKSGCGPRSTWVNGGCTSPQSFGSARLAGTSPRFRQYDPESVATHVHVATMHKNSAQQLLICQFRGPDSQRFVPTHEGYADEYTRISGEISTADADRNLSGFASQ</sequence>